<comment type="caution">
    <text evidence="5">The sequence shown here is derived from an EMBL/GenBank/DDBJ whole genome shotgun (WGS) entry which is preliminary data.</text>
</comment>
<proteinExistence type="inferred from homology"/>
<keyword evidence="6" id="KW-1185">Reference proteome</keyword>
<keyword evidence="2 5" id="KW-0489">Methyltransferase</keyword>
<dbReference type="SUPFAM" id="SSF55315">
    <property type="entry name" value="L30e-like"/>
    <property type="match status" value="1"/>
</dbReference>
<keyword evidence="3" id="KW-0808">Transferase</keyword>
<dbReference type="InterPro" id="IPR029026">
    <property type="entry name" value="tRNA_m1G_MTases_N"/>
</dbReference>
<evidence type="ECO:0000259" key="4">
    <source>
        <dbReference type="SMART" id="SM00967"/>
    </source>
</evidence>
<evidence type="ECO:0000256" key="3">
    <source>
        <dbReference type="ARBA" id="ARBA00022679"/>
    </source>
</evidence>
<dbReference type="InterPro" id="IPR013123">
    <property type="entry name" value="SpoU_subst-bd"/>
</dbReference>
<dbReference type="InterPro" id="IPR029064">
    <property type="entry name" value="Ribosomal_eL30-like_sf"/>
</dbReference>
<evidence type="ECO:0000313" key="6">
    <source>
        <dbReference type="Proteomes" id="UP001335737"/>
    </source>
</evidence>
<dbReference type="RefSeq" id="WP_327605561.1">
    <property type="nucleotide sequence ID" value="NZ_JARZFX010000001.1"/>
</dbReference>
<dbReference type="GO" id="GO:0032259">
    <property type="term" value="P:methylation"/>
    <property type="evidence" value="ECO:0007669"/>
    <property type="project" value="UniProtKB-KW"/>
</dbReference>
<reference evidence="5 6" key="1">
    <citation type="journal article" date="2024" name="Int. J. Syst. Evol. Microbiol.">
        <title>Virgibacillus tibetensis sp. nov., isolated from salt lake on the Tibetan Plateau of China.</title>
        <authorList>
            <person name="Phurbu D."/>
            <person name="Liu Z.-X."/>
            <person name="Wang R."/>
            <person name="Zheng Y.-Y."/>
            <person name="Liu H.-C."/>
            <person name="Zhou Y.-G."/>
            <person name="Yu Y.-J."/>
            <person name="Li A.-H."/>
        </authorList>
    </citation>
    <scope>NUCLEOTIDE SEQUENCE [LARGE SCALE GENOMIC DNA]</scope>
    <source>
        <strain evidence="5 6">C22-A2</strain>
    </source>
</reference>
<dbReference type="InterPro" id="IPR001537">
    <property type="entry name" value="SpoU_MeTrfase"/>
</dbReference>
<name>A0ABU6K9E2_9BACI</name>
<dbReference type="Gene3D" id="3.30.1330.30">
    <property type="match status" value="1"/>
</dbReference>
<gene>
    <name evidence="5" type="ORF">QGM71_00575</name>
</gene>
<dbReference type="InterPro" id="IPR029028">
    <property type="entry name" value="Alpha/beta_knot_MTases"/>
</dbReference>
<evidence type="ECO:0000256" key="2">
    <source>
        <dbReference type="ARBA" id="ARBA00022603"/>
    </source>
</evidence>
<dbReference type="SMART" id="SM00967">
    <property type="entry name" value="SpoU_sub_bind"/>
    <property type="match status" value="1"/>
</dbReference>
<dbReference type="InterPro" id="IPR053888">
    <property type="entry name" value="MRM3-like_sub_bind"/>
</dbReference>
<dbReference type="PANTHER" id="PTHR43191:SF2">
    <property type="entry name" value="RRNA METHYLTRANSFERASE 3, MITOCHONDRIAL"/>
    <property type="match status" value="1"/>
</dbReference>
<feature type="domain" description="RNA 2-O ribose methyltransferase substrate binding" evidence="4">
    <location>
        <begin position="29"/>
        <end position="96"/>
    </location>
</feature>
<accession>A0ABU6K9E2</accession>
<evidence type="ECO:0000313" key="5">
    <source>
        <dbReference type="EMBL" id="MEC5421987.1"/>
    </source>
</evidence>
<comment type="similarity">
    <text evidence="1">Belongs to the class IV-like SAM-binding methyltransferase superfamily. RNA methyltransferase TrmH family.</text>
</comment>
<dbReference type="Pfam" id="PF22435">
    <property type="entry name" value="MRM3-like_sub_bind"/>
    <property type="match status" value="1"/>
</dbReference>
<evidence type="ECO:0000256" key="1">
    <source>
        <dbReference type="ARBA" id="ARBA00007228"/>
    </source>
</evidence>
<dbReference type="Gene3D" id="3.40.1280.10">
    <property type="match status" value="1"/>
</dbReference>
<dbReference type="InterPro" id="IPR051259">
    <property type="entry name" value="rRNA_Methyltransferase"/>
</dbReference>
<protein>
    <submittedName>
        <fullName evidence="5">RNA methyltransferase</fullName>
    </submittedName>
</protein>
<sequence>MITSVKNEKVKALRKLHNRKDRSDSEVFLIEGFHLVEEACKSDWTVKEIIVQHGVEAPRCCEGIAVLEVSDNVFQHISQTKAPQGIAAVLSMKYNNKSAGSRILLIDSIQDPGNLGTIIRTADAAGFDGVVLGQGTVDLYNDKVIRSSQGSLFHIPILHRKLQDEIVLLKEKGFNIWATALEDAKKYSEVVVNEKVALIVGNEGAGVKKELLETADTIVNIPIYGKAESLNVSIAAGILMYYIRK</sequence>
<dbReference type="CDD" id="cd18095">
    <property type="entry name" value="SpoU-like_rRNA-MTase"/>
    <property type="match status" value="1"/>
</dbReference>
<dbReference type="EMBL" id="JARZFX010000001">
    <property type="protein sequence ID" value="MEC5421987.1"/>
    <property type="molecule type" value="Genomic_DNA"/>
</dbReference>
<dbReference type="GO" id="GO:0008168">
    <property type="term" value="F:methyltransferase activity"/>
    <property type="evidence" value="ECO:0007669"/>
    <property type="project" value="UniProtKB-KW"/>
</dbReference>
<dbReference type="PANTHER" id="PTHR43191">
    <property type="entry name" value="RRNA METHYLTRANSFERASE 3"/>
    <property type="match status" value="1"/>
</dbReference>
<dbReference type="Pfam" id="PF00588">
    <property type="entry name" value="SpoU_methylase"/>
    <property type="match status" value="1"/>
</dbReference>
<organism evidence="5 6">
    <name type="scientific">Virgibacillus tibetensis</name>
    <dbReference type="NCBI Taxonomy" id="3042313"/>
    <lineage>
        <taxon>Bacteria</taxon>
        <taxon>Bacillati</taxon>
        <taxon>Bacillota</taxon>
        <taxon>Bacilli</taxon>
        <taxon>Bacillales</taxon>
        <taxon>Bacillaceae</taxon>
        <taxon>Virgibacillus</taxon>
    </lineage>
</organism>
<dbReference type="SUPFAM" id="SSF75217">
    <property type="entry name" value="alpha/beta knot"/>
    <property type="match status" value="1"/>
</dbReference>
<dbReference type="Proteomes" id="UP001335737">
    <property type="component" value="Unassembled WGS sequence"/>
</dbReference>